<dbReference type="CDD" id="cd04301">
    <property type="entry name" value="NAT_SF"/>
    <property type="match status" value="1"/>
</dbReference>
<dbReference type="Proteomes" id="UP000008206">
    <property type="component" value="Chromosome"/>
</dbReference>
<name>E0UK79_GLOV7</name>
<dbReference type="HOGENOM" id="CLU_120448_0_0_3"/>
<dbReference type="KEGG" id="cyj:Cyan7822_3910"/>
<sequence>MEWNIRLANLEDFPQIHQLIKQVFEENSKYEMTEEGQKNFLLFIQTHELISRSQNGAEFWVCEADAKIVGVIEFAYYNHIYLYFVEKNYRGQGVGKALFNQIKTRVKGDITANSTAYALPVYLKLGFVQNGKLFTRKGISAYPVMYKRD</sequence>
<dbReference type="InterPro" id="IPR000182">
    <property type="entry name" value="GNAT_dom"/>
</dbReference>
<dbReference type="PANTHER" id="PTHR43451:SF1">
    <property type="entry name" value="ACETYLTRANSFERASE"/>
    <property type="match status" value="1"/>
</dbReference>
<dbReference type="STRING" id="497965.Cyan7822_3910"/>
<protein>
    <submittedName>
        <fullName evidence="2">GCN5-related N-acetyltransferase</fullName>
    </submittedName>
</protein>
<dbReference type="eggNOG" id="COG1247">
    <property type="taxonomic scope" value="Bacteria"/>
</dbReference>
<gene>
    <name evidence="2" type="ordered locus">Cyan7822_3910</name>
</gene>
<dbReference type="SUPFAM" id="SSF55729">
    <property type="entry name" value="Acyl-CoA N-acyltransferases (Nat)"/>
    <property type="match status" value="1"/>
</dbReference>
<dbReference type="OrthoDB" id="88131at2"/>
<reference evidence="3" key="1">
    <citation type="journal article" date="2011" name="MBio">
        <title>Novel metabolic attributes of the genus Cyanothece, comprising a group of unicellular nitrogen-fixing Cyanobacteria.</title>
        <authorList>
            <person name="Bandyopadhyay A."/>
            <person name="Elvitigala T."/>
            <person name="Welsh E."/>
            <person name="Stockel J."/>
            <person name="Liberton M."/>
            <person name="Min H."/>
            <person name="Sherman L.A."/>
            <person name="Pakrasi H.B."/>
        </authorList>
    </citation>
    <scope>NUCLEOTIDE SEQUENCE [LARGE SCALE GENOMIC DNA]</scope>
    <source>
        <strain evidence="3">PCC 7822</strain>
    </source>
</reference>
<keyword evidence="2" id="KW-0808">Transferase</keyword>
<proteinExistence type="predicted"/>
<accession>E0UK79</accession>
<dbReference type="Gene3D" id="3.40.630.30">
    <property type="match status" value="1"/>
</dbReference>
<dbReference type="RefSeq" id="WP_013323909.1">
    <property type="nucleotide sequence ID" value="NC_014501.1"/>
</dbReference>
<evidence type="ECO:0000313" key="3">
    <source>
        <dbReference type="Proteomes" id="UP000008206"/>
    </source>
</evidence>
<dbReference type="Pfam" id="PF13673">
    <property type="entry name" value="Acetyltransf_10"/>
    <property type="match status" value="1"/>
</dbReference>
<dbReference type="AlphaFoldDB" id="E0UK79"/>
<dbReference type="GO" id="GO:0016747">
    <property type="term" value="F:acyltransferase activity, transferring groups other than amino-acyl groups"/>
    <property type="evidence" value="ECO:0007669"/>
    <property type="project" value="InterPro"/>
</dbReference>
<organism evidence="2 3">
    <name type="scientific">Gloeothece verrucosa (strain PCC 7822)</name>
    <name type="common">Cyanothece sp. (strain PCC 7822)</name>
    <dbReference type="NCBI Taxonomy" id="497965"/>
    <lineage>
        <taxon>Bacteria</taxon>
        <taxon>Bacillati</taxon>
        <taxon>Cyanobacteriota</taxon>
        <taxon>Cyanophyceae</taxon>
        <taxon>Oscillatoriophycideae</taxon>
        <taxon>Chroococcales</taxon>
        <taxon>Aphanothecaceae</taxon>
        <taxon>Gloeothece</taxon>
        <taxon>Gloeothece verrucosa</taxon>
    </lineage>
</organism>
<feature type="domain" description="N-acetyltransferase" evidence="1">
    <location>
        <begin position="3"/>
        <end position="149"/>
    </location>
</feature>
<dbReference type="EMBL" id="CP002198">
    <property type="protein sequence ID" value="ADN15841.1"/>
    <property type="molecule type" value="Genomic_DNA"/>
</dbReference>
<evidence type="ECO:0000313" key="2">
    <source>
        <dbReference type="EMBL" id="ADN15841.1"/>
    </source>
</evidence>
<keyword evidence="3" id="KW-1185">Reference proteome</keyword>
<evidence type="ECO:0000259" key="1">
    <source>
        <dbReference type="PROSITE" id="PS51186"/>
    </source>
</evidence>
<dbReference type="InterPro" id="IPR052564">
    <property type="entry name" value="N-acetyltrans/Recomb-assoc"/>
</dbReference>
<dbReference type="PROSITE" id="PS51186">
    <property type="entry name" value="GNAT"/>
    <property type="match status" value="1"/>
</dbReference>
<dbReference type="InterPro" id="IPR016181">
    <property type="entry name" value="Acyl_CoA_acyltransferase"/>
</dbReference>
<dbReference type="PANTHER" id="PTHR43451">
    <property type="entry name" value="ACETYLTRANSFERASE (GNAT) FAMILY PROTEIN"/>
    <property type="match status" value="1"/>
</dbReference>